<sequence length="475" mass="52829">MFGIRLDPASYMSITAQLCQQVRQNIEKGEFSEGLRLPPTRKLAAEFGIARNVVIDAYEQLIAEGYLIGQAGSGTYVAGGIQQSPAGAADEKQLDVEGLTEDSTPPLPEGLIDFEIGTPDLRQFPRQLWAKYLKEAAEIMPSASFDYGDIRGEKTLRLEISAYLHRTRGIRCHPAQIMIVSGSSEGFALIAQALRDSFDGVYLEDPTIEFTQHIFRRAGYRISPVAVDGTGMKLHELPAWEPGHLMLLTPSHQFPGGGILSIQRRQQAVRLAEEAGAYLIEDDYDGDFRLKGVPIPPLQALSPDRVIYVGTFSKTLAPGLRLGFLVLPRHLVKPVADLRESLNLRTPSIPQVALARFMQDGRLDRHIHKMKKLYRQRRQLLIETLKQHFGDHVLVQDDEAGMHLQVQIAGLPAGIDWSKAQAHGIRVYSVEDYCLVKGNYTRHILLGYGNLPEENIEPGIARLRRFIEETAAGAP</sequence>
<dbReference type="PRINTS" id="PR00035">
    <property type="entry name" value="HTHGNTR"/>
</dbReference>
<dbReference type="InterPro" id="IPR036390">
    <property type="entry name" value="WH_DNA-bd_sf"/>
</dbReference>
<dbReference type="InterPro" id="IPR000524">
    <property type="entry name" value="Tscrpt_reg_HTH_GntR"/>
</dbReference>
<dbReference type="GO" id="GO:0008483">
    <property type="term" value="F:transaminase activity"/>
    <property type="evidence" value="ECO:0007669"/>
    <property type="project" value="UniProtKB-KW"/>
</dbReference>
<dbReference type="CDD" id="cd07377">
    <property type="entry name" value="WHTH_GntR"/>
    <property type="match status" value="1"/>
</dbReference>
<protein>
    <submittedName>
        <fullName evidence="9">PLP-dependent aminotransferase family protein</fullName>
    </submittedName>
</protein>
<evidence type="ECO:0000256" key="5">
    <source>
        <dbReference type="ARBA" id="ARBA00023015"/>
    </source>
</evidence>
<keyword evidence="10" id="KW-1185">Reference proteome</keyword>
<dbReference type="PANTHER" id="PTHR46577">
    <property type="entry name" value="HTH-TYPE TRANSCRIPTIONAL REGULATORY PROTEIN GABR"/>
    <property type="match status" value="1"/>
</dbReference>
<dbReference type="PANTHER" id="PTHR46577:SF1">
    <property type="entry name" value="HTH-TYPE TRANSCRIPTIONAL REGULATORY PROTEIN GABR"/>
    <property type="match status" value="1"/>
</dbReference>
<dbReference type="InterPro" id="IPR015421">
    <property type="entry name" value="PyrdxlP-dep_Trfase_major"/>
</dbReference>
<evidence type="ECO:0000256" key="4">
    <source>
        <dbReference type="ARBA" id="ARBA00022898"/>
    </source>
</evidence>
<dbReference type="CDD" id="cd00609">
    <property type="entry name" value="AAT_like"/>
    <property type="match status" value="1"/>
</dbReference>
<comment type="cofactor">
    <cofactor evidence="1">
        <name>pyridoxal 5'-phosphate</name>
        <dbReference type="ChEBI" id="CHEBI:597326"/>
    </cofactor>
</comment>
<dbReference type="Gene3D" id="1.10.10.10">
    <property type="entry name" value="Winged helix-like DNA-binding domain superfamily/Winged helix DNA-binding domain"/>
    <property type="match status" value="1"/>
</dbReference>
<comment type="similarity">
    <text evidence="2">In the C-terminal section; belongs to the class-I pyridoxal-phosphate-dependent aminotransferase family.</text>
</comment>
<dbReference type="Proteomes" id="UP001516620">
    <property type="component" value="Unassembled WGS sequence"/>
</dbReference>
<evidence type="ECO:0000256" key="6">
    <source>
        <dbReference type="ARBA" id="ARBA00023125"/>
    </source>
</evidence>
<dbReference type="Gene3D" id="3.40.640.10">
    <property type="entry name" value="Type I PLP-dependent aspartate aminotransferase-like (Major domain)"/>
    <property type="match status" value="1"/>
</dbReference>
<dbReference type="SMART" id="SM00345">
    <property type="entry name" value="HTH_GNTR"/>
    <property type="match status" value="1"/>
</dbReference>
<evidence type="ECO:0000313" key="9">
    <source>
        <dbReference type="EMBL" id="MBM6996860.1"/>
    </source>
</evidence>
<dbReference type="SUPFAM" id="SSF53383">
    <property type="entry name" value="PLP-dependent transferases"/>
    <property type="match status" value="1"/>
</dbReference>
<evidence type="ECO:0000259" key="8">
    <source>
        <dbReference type="PROSITE" id="PS50949"/>
    </source>
</evidence>
<feature type="domain" description="HTH gntR-type" evidence="8">
    <location>
        <begin position="12"/>
        <end position="80"/>
    </location>
</feature>
<keyword evidence="3 9" id="KW-0808">Transferase</keyword>
<name>A0ABS2H5Y5_9BACL</name>
<evidence type="ECO:0000256" key="7">
    <source>
        <dbReference type="ARBA" id="ARBA00023163"/>
    </source>
</evidence>
<dbReference type="SUPFAM" id="SSF46785">
    <property type="entry name" value="Winged helix' DNA-binding domain"/>
    <property type="match status" value="1"/>
</dbReference>
<proteinExistence type="inferred from homology"/>
<dbReference type="InterPro" id="IPR004839">
    <property type="entry name" value="Aminotransferase_I/II_large"/>
</dbReference>
<evidence type="ECO:0000256" key="2">
    <source>
        <dbReference type="ARBA" id="ARBA00005384"/>
    </source>
</evidence>
<keyword evidence="7" id="KW-0804">Transcription</keyword>
<evidence type="ECO:0000313" key="10">
    <source>
        <dbReference type="Proteomes" id="UP001516620"/>
    </source>
</evidence>
<dbReference type="Pfam" id="PF00392">
    <property type="entry name" value="GntR"/>
    <property type="match status" value="1"/>
</dbReference>
<dbReference type="InterPro" id="IPR036388">
    <property type="entry name" value="WH-like_DNA-bd_sf"/>
</dbReference>
<accession>A0ABS2H5Y5</accession>
<keyword evidence="3 9" id="KW-0032">Aminotransferase</keyword>
<gene>
    <name evidence="9" type="ORF">IM700_014480</name>
</gene>
<dbReference type="Pfam" id="PF00155">
    <property type="entry name" value="Aminotran_1_2"/>
    <property type="match status" value="1"/>
</dbReference>
<keyword evidence="5" id="KW-0805">Transcription regulation</keyword>
<comment type="caution">
    <text evidence="9">The sequence shown here is derived from an EMBL/GenBank/DDBJ whole genome shotgun (WGS) entry which is preliminary data.</text>
</comment>
<organism evidence="9 10">
    <name type="scientific">Paenibacillus rhizolycopersici</name>
    <dbReference type="NCBI Taxonomy" id="2780073"/>
    <lineage>
        <taxon>Bacteria</taxon>
        <taxon>Bacillati</taxon>
        <taxon>Bacillota</taxon>
        <taxon>Bacilli</taxon>
        <taxon>Bacillales</taxon>
        <taxon>Paenibacillaceae</taxon>
        <taxon>Paenibacillus</taxon>
    </lineage>
</organism>
<dbReference type="InterPro" id="IPR051446">
    <property type="entry name" value="HTH_trans_reg/aminotransferase"/>
</dbReference>
<dbReference type="RefSeq" id="WP_193417689.1">
    <property type="nucleotide sequence ID" value="NZ_JADCNN020000012.1"/>
</dbReference>
<reference evidence="9 10" key="1">
    <citation type="submission" date="2021-01" db="EMBL/GenBank/DDBJ databases">
        <title>Paenibacillus sp.nov. isolated from the rhizosphere soil of tomato plant.</title>
        <authorList>
            <person name="Thin K.K."/>
            <person name="Zhang X."/>
            <person name="He S."/>
        </authorList>
    </citation>
    <scope>NUCLEOTIDE SEQUENCE [LARGE SCALE GENOMIC DNA]</scope>
    <source>
        <strain evidence="9 10">DXFW5</strain>
    </source>
</reference>
<dbReference type="InterPro" id="IPR015424">
    <property type="entry name" value="PyrdxlP-dep_Trfase"/>
</dbReference>
<evidence type="ECO:0000256" key="1">
    <source>
        <dbReference type="ARBA" id="ARBA00001933"/>
    </source>
</evidence>
<dbReference type="EMBL" id="JADCNN020000012">
    <property type="protein sequence ID" value="MBM6996860.1"/>
    <property type="molecule type" value="Genomic_DNA"/>
</dbReference>
<keyword evidence="6" id="KW-0238">DNA-binding</keyword>
<evidence type="ECO:0000256" key="3">
    <source>
        <dbReference type="ARBA" id="ARBA00022576"/>
    </source>
</evidence>
<dbReference type="PROSITE" id="PS50949">
    <property type="entry name" value="HTH_GNTR"/>
    <property type="match status" value="1"/>
</dbReference>
<keyword evidence="4" id="KW-0663">Pyridoxal phosphate</keyword>